<feature type="region of interest" description="Disordered" evidence="4">
    <location>
        <begin position="1"/>
        <end position="61"/>
    </location>
</feature>
<evidence type="ECO:0000256" key="4">
    <source>
        <dbReference type="SAM" id="MobiDB-lite"/>
    </source>
</evidence>
<dbReference type="Pfam" id="PF08386">
    <property type="entry name" value="Abhydrolase_4"/>
    <property type="match status" value="1"/>
</dbReference>
<comment type="caution">
    <text evidence="6">The sequence shown here is derived from an EMBL/GenBank/DDBJ whole genome shotgun (WGS) entry which is preliminary data.</text>
</comment>
<keyword evidence="3" id="KW-0378">Hydrolase</keyword>
<proteinExistence type="inferred from homology"/>
<name>A0A2W2G807_9ACTN</name>
<accession>A0A2W2G807</accession>
<evidence type="ECO:0000313" key="7">
    <source>
        <dbReference type="Proteomes" id="UP000248544"/>
    </source>
</evidence>
<evidence type="ECO:0000256" key="1">
    <source>
        <dbReference type="ARBA" id="ARBA00010088"/>
    </source>
</evidence>
<feature type="region of interest" description="Disordered" evidence="4">
    <location>
        <begin position="543"/>
        <end position="563"/>
    </location>
</feature>
<evidence type="ECO:0000313" key="6">
    <source>
        <dbReference type="EMBL" id="PZG33510.1"/>
    </source>
</evidence>
<evidence type="ECO:0000256" key="3">
    <source>
        <dbReference type="ARBA" id="ARBA00022801"/>
    </source>
</evidence>
<dbReference type="Proteomes" id="UP000248544">
    <property type="component" value="Unassembled WGS sequence"/>
</dbReference>
<dbReference type="EMBL" id="POUA01000296">
    <property type="protein sequence ID" value="PZG33510.1"/>
    <property type="molecule type" value="Genomic_DNA"/>
</dbReference>
<keyword evidence="2" id="KW-0732">Signal</keyword>
<dbReference type="PANTHER" id="PTHR43248">
    <property type="entry name" value="2-SUCCINYL-6-HYDROXY-2,4-CYCLOHEXADIENE-1-CARBOXYLATE SYNTHASE"/>
    <property type="match status" value="1"/>
</dbReference>
<dbReference type="PANTHER" id="PTHR43248:SF29">
    <property type="entry name" value="TRIPEPTIDYL AMINOPEPTIDASE"/>
    <property type="match status" value="1"/>
</dbReference>
<feature type="compositionally biased region" description="Low complexity" evidence="4">
    <location>
        <begin position="551"/>
        <end position="563"/>
    </location>
</feature>
<dbReference type="InterPro" id="IPR029058">
    <property type="entry name" value="AB_hydrolase_fold"/>
</dbReference>
<feature type="compositionally biased region" description="Gly residues" evidence="4">
    <location>
        <begin position="1"/>
        <end position="10"/>
    </location>
</feature>
<dbReference type="SUPFAM" id="SSF53474">
    <property type="entry name" value="alpha/beta-Hydrolases"/>
    <property type="match status" value="1"/>
</dbReference>
<dbReference type="InterPro" id="IPR013595">
    <property type="entry name" value="Pept_S33_TAP-like_C"/>
</dbReference>
<dbReference type="AlphaFoldDB" id="A0A2W2G807"/>
<feature type="domain" description="Peptidase S33 tripeptidyl aminopeptidase-like C-terminal" evidence="5">
    <location>
        <begin position="448"/>
        <end position="541"/>
    </location>
</feature>
<dbReference type="Gene3D" id="3.40.50.1820">
    <property type="entry name" value="alpha/beta hydrolase"/>
    <property type="match status" value="1"/>
</dbReference>
<evidence type="ECO:0000256" key="2">
    <source>
        <dbReference type="ARBA" id="ARBA00022729"/>
    </source>
</evidence>
<comment type="similarity">
    <text evidence="1">Belongs to the peptidase S33 family.</text>
</comment>
<dbReference type="GO" id="GO:0016787">
    <property type="term" value="F:hydrolase activity"/>
    <property type="evidence" value="ECO:0007669"/>
    <property type="project" value="UniProtKB-KW"/>
</dbReference>
<organism evidence="6 7">
    <name type="scientific">Spongiactinospora gelatinilytica</name>
    <dbReference type="NCBI Taxonomy" id="2666298"/>
    <lineage>
        <taxon>Bacteria</taxon>
        <taxon>Bacillati</taxon>
        <taxon>Actinomycetota</taxon>
        <taxon>Actinomycetes</taxon>
        <taxon>Streptosporangiales</taxon>
        <taxon>Streptosporangiaceae</taxon>
        <taxon>Spongiactinospora</taxon>
    </lineage>
</organism>
<gene>
    <name evidence="6" type="ORF">C1I98_28780</name>
</gene>
<dbReference type="InterPro" id="IPR051601">
    <property type="entry name" value="Serine_prot/Carboxylest_S33"/>
</dbReference>
<protein>
    <submittedName>
        <fullName evidence="6">Peptidase</fullName>
    </submittedName>
</protein>
<keyword evidence="7" id="KW-1185">Reference proteome</keyword>
<reference evidence="6 7" key="1">
    <citation type="submission" date="2018-01" db="EMBL/GenBank/DDBJ databases">
        <title>Draft genome sequence of Sphaerisporangium sp. 7K107.</title>
        <authorList>
            <person name="Sahin N."/>
            <person name="Saygin H."/>
            <person name="Ay H."/>
        </authorList>
    </citation>
    <scope>NUCLEOTIDE SEQUENCE [LARGE SCALE GENOMIC DNA]</scope>
    <source>
        <strain evidence="6 7">7K107</strain>
    </source>
</reference>
<evidence type="ECO:0000259" key="5">
    <source>
        <dbReference type="Pfam" id="PF08386"/>
    </source>
</evidence>
<sequence length="563" mass="59740">MGGVPGGAAGADGDPTGVDDGRAGPVGLPGSGSSAGPDDPIWPARVPVGKGAPKPSTLVWRPCPEPAKRHTAARLPGHSAFPGLAAPAGLAAAGVRAAPEQKVECATLRVPLDHREPYGQTVELALNRVKGTASRDHNHLGALLVNPGGPGASGRDLARHVAAGLPAAISARFDVIGFDPRGVGASKPALTCVDAKTYYAPPRLDHVPRGAAQEQRLLAQAREYATACGNRWSWMLPHMTTENSARDIEAIRVALAEEKISYLGYSYGTYLGAVYATLYPARIRRLVLDSSVDPQGVWYKANLAQNYAFDQRHRDFLAWVARHNRVYRLGAKAADVRFAWYSMRDRLRGRPAGGLVGPSELDDIYTVAGYSDRVWPTLADAFSAYVRKGGTKGLIDAYHRHGENDAAAENNYAVYLSVQCRDAAWPREWSAWRADTTEIHAKAPFLAWPNTWYNAPCASWAVPAAGPVRVRSSGALPPILMLQTRHDAATPYAGALRLRRALGTASMVVEGGGNHGAGLAGNACVDRHLVAYLREGTLPARRGAGPDARCPANAAPAPTSAAG</sequence>